<sequence>MNMKNPYILTAGAFLSAWAASNFAADYRSILWAVLAGVFGYATPKR</sequence>
<gene>
    <name evidence="1" type="ORF">UFOVP539_17</name>
</gene>
<organism evidence="1">
    <name type="scientific">uncultured Caudovirales phage</name>
    <dbReference type="NCBI Taxonomy" id="2100421"/>
    <lineage>
        <taxon>Viruses</taxon>
        <taxon>Duplodnaviria</taxon>
        <taxon>Heunggongvirae</taxon>
        <taxon>Uroviricota</taxon>
        <taxon>Caudoviricetes</taxon>
        <taxon>Peduoviridae</taxon>
        <taxon>Maltschvirus</taxon>
        <taxon>Maltschvirus maltsch</taxon>
    </lineage>
</organism>
<protein>
    <submittedName>
        <fullName evidence="1">Uncharacterized protein</fullName>
    </submittedName>
</protein>
<evidence type="ECO:0000313" key="1">
    <source>
        <dbReference type="EMBL" id="CAB4149250.1"/>
    </source>
</evidence>
<reference evidence="1" key="1">
    <citation type="submission" date="2020-04" db="EMBL/GenBank/DDBJ databases">
        <authorList>
            <person name="Chiriac C."/>
            <person name="Salcher M."/>
            <person name="Ghai R."/>
            <person name="Kavagutti S V."/>
        </authorList>
    </citation>
    <scope>NUCLEOTIDE SEQUENCE</scope>
</reference>
<accession>A0A6J5MWD9</accession>
<name>A0A6J5MWD9_9CAUD</name>
<dbReference type="EMBL" id="LR796513">
    <property type="protein sequence ID" value="CAB4149250.1"/>
    <property type="molecule type" value="Genomic_DNA"/>
</dbReference>
<proteinExistence type="predicted"/>